<comment type="caution">
    <text evidence="2">The sequence shown here is derived from an EMBL/GenBank/DDBJ whole genome shotgun (WGS) entry which is preliminary data.</text>
</comment>
<organism evidence="2 3">
    <name type="scientific">Mangrovibacterium marinum</name>
    <dbReference type="NCBI Taxonomy" id="1639118"/>
    <lineage>
        <taxon>Bacteria</taxon>
        <taxon>Pseudomonadati</taxon>
        <taxon>Bacteroidota</taxon>
        <taxon>Bacteroidia</taxon>
        <taxon>Marinilabiliales</taxon>
        <taxon>Prolixibacteraceae</taxon>
        <taxon>Mangrovibacterium</taxon>
    </lineage>
</organism>
<dbReference type="PANTHER" id="PTHR13847">
    <property type="entry name" value="SARCOSINE DEHYDROGENASE-RELATED"/>
    <property type="match status" value="1"/>
</dbReference>
<dbReference type="Gene3D" id="3.30.9.10">
    <property type="entry name" value="D-Amino Acid Oxidase, subunit A, domain 2"/>
    <property type="match status" value="1"/>
</dbReference>
<dbReference type="EMBL" id="QAAD01000002">
    <property type="protein sequence ID" value="PTN10067.1"/>
    <property type="molecule type" value="Genomic_DNA"/>
</dbReference>
<dbReference type="Proteomes" id="UP000243525">
    <property type="component" value="Unassembled WGS sequence"/>
</dbReference>
<dbReference type="Gene3D" id="3.50.50.60">
    <property type="entry name" value="FAD/NAD(P)-binding domain"/>
    <property type="match status" value="1"/>
</dbReference>
<evidence type="ECO:0000259" key="1">
    <source>
        <dbReference type="Pfam" id="PF01266"/>
    </source>
</evidence>
<dbReference type="AlphaFoldDB" id="A0A2T5C583"/>
<gene>
    <name evidence="2" type="ORF">C8N47_10250</name>
</gene>
<evidence type="ECO:0000313" key="2">
    <source>
        <dbReference type="EMBL" id="PTN10067.1"/>
    </source>
</evidence>
<sequence length="347" mass="39446">MKSDFIIVGQGLAGSLLSYELLKRGQKVAVIDSPDYRKASEVAAGLVNPVVFRRLTRSWLVDDLYPQLASTFAELEELLGCRIFYPMKIRKVFGSGEASFWQKKVADNELAEYLNAAPDFTRYPELKLEQGSGWVEKAGRVDLETFLAAYRSWLKAKCLLYELNFEYERMILHPGRVVYGPLEGRKLIFCEGYRASQNPFFQQIQFKHTKGEVLNLVADRYRADFILNKAFFLMPTGGGEFRLGATYDWDNLDEEPTEAARDELTGKLEQVFNGHYRISGQRAGIRPTTHDRRPVAGLHPDHPQLGIFNGLGSKGCMLAPYFSRQLAAHLINPSVPLHPQVDLRRYC</sequence>
<reference evidence="2 3" key="1">
    <citation type="submission" date="2018-04" db="EMBL/GenBank/DDBJ databases">
        <title>Genomic Encyclopedia of Archaeal and Bacterial Type Strains, Phase II (KMG-II): from individual species to whole genera.</title>
        <authorList>
            <person name="Goeker M."/>
        </authorList>
    </citation>
    <scope>NUCLEOTIDE SEQUENCE [LARGE SCALE GENOMIC DNA]</scope>
    <source>
        <strain evidence="2 3">DSM 28823</strain>
    </source>
</reference>
<dbReference type="InterPro" id="IPR006076">
    <property type="entry name" value="FAD-dep_OxRdtase"/>
</dbReference>
<dbReference type="SUPFAM" id="SSF51905">
    <property type="entry name" value="FAD/NAD(P)-binding domain"/>
    <property type="match status" value="1"/>
</dbReference>
<dbReference type="SUPFAM" id="SSF54373">
    <property type="entry name" value="FAD-linked reductases, C-terminal domain"/>
    <property type="match status" value="1"/>
</dbReference>
<keyword evidence="3" id="KW-1185">Reference proteome</keyword>
<dbReference type="GO" id="GO:0005737">
    <property type="term" value="C:cytoplasm"/>
    <property type="evidence" value="ECO:0007669"/>
    <property type="project" value="TreeGrafter"/>
</dbReference>
<name>A0A2T5C583_9BACT</name>
<dbReference type="OrthoDB" id="214253at2"/>
<dbReference type="Pfam" id="PF01266">
    <property type="entry name" value="DAO"/>
    <property type="match status" value="1"/>
</dbReference>
<dbReference type="RefSeq" id="WP_107820860.1">
    <property type="nucleotide sequence ID" value="NZ_OY782574.1"/>
</dbReference>
<evidence type="ECO:0000313" key="3">
    <source>
        <dbReference type="Proteomes" id="UP000243525"/>
    </source>
</evidence>
<dbReference type="InterPro" id="IPR036188">
    <property type="entry name" value="FAD/NAD-bd_sf"/>
</dbReference>
<feature type="domain" description="FAD dependent oxidoreductase" evidence="1">
    <location>
        <begin position="4"/>
        <end position="328"/>
    </location>
</feature>
<accession>A0A2T5C583</accession>
<protein>
    <submittedName>
        <fullName evidence="2">Glycine/D-amino acid oxidase-like deaminating enzyme</fullName>
    </submittedName>
</protein>
<proteinExistence type="predicted"/>